<reference evidence="1" key="2">
    <citation type="journal article" date="2015" name="Data Brief">
        <title>Shoot transcriptome of the giant reed, Arundo donax.</title>
        <authorList>
            <person name="Barrero R.A."/>
            <person name="Guerrero F.D."/>
            <person name="Moolhuijzen P."/>
            <person name="Goolsby J.A."/>
            <person name="Tidwell J."/>
            <person name="Bellgard S.E."/>
            <person name="Bellgard M.I."/>
        </authorList>
    </citation>
    <scope>NUCLEOTIDE SEQUENCE</scope>
    <source>
        <tissue evidence="1">Shoot tissue taken approximately 20 cm above the soil surface</tissue>
    </source>
</reference>
<reference evidence="1" key="1">
    <citation type="submission" date="2014-09" db="EMBL/GenBank/DDBJ databases">
        <authorList>
            <person name="Magalhaes I.L.F."/>
            <person name="Oliveira U."/>
            <person name="Santos F.R."/>
            <person name="Vidigal T.H.D.A."/>
            <person name="Brescovit A.D."/>
            <person name="Santos A.J."/>
        </authorList>
    </citation>
    <scope>NUCLEOTIDE SEQUENCE</scope>
    <source>
        <tissue evidence="1">Shoot tissue taken approximately 20 cm above the soil surface</tissue>
    </source>
</reference>
<dbReference type="AlphaFoldDB" id="A0A0A8ZRV7"/>
<sequence length="52" mass="6103">MRKCSDHTRFLKPRWQTGNVSDEVNLSVLVVLRHSIYSVLCVSHLFLDFEIL</sequence>
<name>A0A0A8ZRV7_ARUDO</name>
<evidence type="ECO:0000313" key="1">
    <source>
        <dbReference type="EMBL" id="JAD37557.1"/>
    </source>
</evidence>
<dbReference type="EMBL" id="GBRH01260338">
    <property type="protein sequence ID" value="JAD37557.1"/>
    <property type="molecule type" value="Transcribed_RNA"/>
</dbReference>
<accession>A0A0A8ZRV7</accession>
<organism evidence="1">
    <name type="scientific">Arundo donax</name>
    <name type="common">Giant reed</name>
    <name type="synonym">Donax arundinaceus</name>
    <dbReference type="NCBI Taxonomy" id="35708"/>
    <lineage>
        <taxon>Eukaryota</taxon>
        <taxon>Viridiplantae</taxon>
        <taxon>Streptophyta</taxon>
        <taxon>Embryophyta</taxon>
        <taxon>Tracheophyta</taxon>
        <taxon>Spermatophyta</taxon>
        <taxon>Magnoliopsida</taxon>
        <taxon>Liliopsida</taxon>
        <taxon>Poales</taxon>
        <taxon>Poaceae</taxon>
        <taxon>PACMAD clade</taxon>
        <taxon>Arundinoideae</taxon>
        <taxon>Arundineae</taxon>
        <taxon>Arundo</taxon>
    </lineage>
</organism>
<protein>
    <submittedName>
        <fullName evidence="1">Uncharacterized protein</fullName>
    </submittedName>
</protein>
<proteinExistence type="predicted"/>